<feature type="region of interest" description="Disordered" evidence="1">
    <location>
        <begin position="1051"/>
        <end position="1087"/>
    </location>
</feature>
<proteinExistence type="predicted"/>
<feature type="compositionally biased region" description="Polar residues" evidence="1">
    <location>
        <begin position="445"/>
        <end position="459"/>
    </location>
</feature>
<protein>
    <recommendedName>
        <fullName evidence="4">Histone deacetylation protein Rxt3</fullName>
    </recommendedName>
</protein>
<feature type="region of interest" description="Disordered" evidence="1">
    <location>
        <begin position="1104"/>
        <end position="1207"/>
    </location>
</feature>
<evidence type="ECO:0000313" key="3">
    <source>
        <dbReference type="Proteomes" id="UP000672032"/>
    </source>
</evidence>
<accession>A0A8A3P1G6</accession>
<feature type="compositionally biased region" description="Pro residues" evidence="1">
    <location>
        <begin position="120"/>
        <end position="130"/>
    </location>
</feature>
<reference evidence="2" key="1">
    <citation type="submission" date="2020-10" db="EMBL/GenBank/DDBJ databases">
        <title>Genome Sequence of Monilinia vaccinii-corymbosi Sheds Light on Mummy Berry Disease Infection of Blueberry and Mating Type.</title>
        <authorList>
            <person name="Yow A.G."/>
            <person name="Zhang Y."/>
            <person name="Bansal K."/>
            <person name="Eacker S.M."/>
            <person name="Sullivan S."/>
            <person name="Liachko I."/>
            <person name="Cubeta M.A."/>
            <person name="Rollins J.A."/>
            <person name="Ashrafi H."/>
        </authorList>
    </citation>
    <scope>NUCLEOTIDE SEQUENCE</scope>
    <source>
        <strain evidence="2">RL-1</strain>
    </source>
</reference>
<feature type="region of interest" description="Disordered" evidence="1">
    <location>
        <begin position="1"/>
        <end position="294"/>
    </location>
</feature>
<feature type="compositionally biased region" description="Basic and acidic residues" evidence="1">
    <location>
        <begin position="1166"/>
        <end position="1187"/>
    </location>
</feature>
<feature type="compositionally biased region" description="Basic and acidic residues" evidence="1">
    <location>
        <begin position="467"/>
        <end position="478"/>
    </location>
</feature>
<dbReference type="OrthoDB" id="3596986at2759"/>
<gene>
    <name evidence="2" type="ORF">DSL72_001303</name>
</gene>
<feature type="region of interest" description="Disordered" evidence="1">
    <location>
        <begin position="377"/>
        <end position="615"/>
    </location>
</feature>
<dbReference type="Proteomes" id="UP000672032">
    <property type="component" value="Chromosome 2"/>
</dbReference>
<feature type="region of interest" description="Disordered" evidence="1">
    <location>
        <begin position="1316"/>
        <end position="1346"/>
    </location>
</feature>
<dbReference type="InterPro" id="IPR013951">
    <property type="entry name" value="Rxt3"/>
</dbReference>
<feature type="compositionally biased region" description="Basic and acidic residues" evidence="1">
    <location>
        <begin position="216"/>
        <end position="229"/>
    </location>
</feature>
<evidence type="ECO:0008006" key="4">
    <source>
        <dbReference type="Google" id="ProtNLM"/>
    </source>
</evidence>
<feature type="compositionally biased region" description="Polar residues" evidence="1">
    <location>
        <begin position="728"/>
        <end position="749"/>
    </location>
</feature>
<feature type="compositionally biased region" description="Basic and acidic residues" evidence="1">
    <location>
        <begin position="266"/>
        <end position="275"/>
    </location>
</feature>
<feature type="compositionally biased region" description="Basic residues" evidence="1">
    <location>
        <begin position="705"/>
        <end position="719"/>
    </location>
</feature>
<feature type="compositionally biased region" description="Basic and acidic residues" evidence="1">
    <location>
        <begin position="1051"/>
        <end position="1071"/>
    </location>
</feature>
<feature type="compositionally biased region" description="Polar residues" evidence="1">
    <location>
        <begin position="174"/>
        <end position="188"/>
    </location>
</feature>
<feature type="region of interest" description="Disordered" evidence="1">
    <location>
        <begin position="353"/>
        <end position="372"/>
    </location>
</feature>
<name>A0A8A3P1G6_9HELO</name>
<feature type="compositionally biased region" description="Basic residues" evidence="1">
    <location>
        <begin position="757"/>
        <end position="772"/>
    </location>
</feature>
<dbReference type="EMBL" id="CP063406">
    <property type="protein sequence ID" value="QSZ31735.1"/>
    <property type="molecule type" value="Genomic_DNA"/>
</dbReference>
<feature type="compositionally biased region" description="Low complexity" evidence="1">
    <location>
        <begin position="568"/>
        <end position="582"/>
    </location>
</feature>
<feature type="compositionally biased region" description="Pro residues" evidence="1">
    <location>
        <begin position="479"/>
        <end position="488"/>
    </location>
</feature>
<keyword evidence="3" id="KW-1185">Reference proteome</keyword>
<feature type="compositionally biased region" description="Polar residues" evidence="1">
    <location>
        <begin position="153"/>
        <end position="162"/>
    </location>
</feature>
<feature type="compositionally biased region" description="Low complexity" evidence="1">
    <location>
        <begin position="1316"/>
        <end position="1326"/>
    </location>
</feature>
<feature type="compositionally biased region" description="Low complexity" evidence="1">
    <location>
        <begin position="105"/>
        <end position="119"/>
    </location>
</feature>
<feature type="compositionally biased region" description="Low complexity" evidence="1">
    <location>
        <begin position="594"/>
        <end position="607"/>
    </location>
</feature>
<feature type="compositionally biased region" description="Polar residues" evidence="1">
    <location>
        <begin position="1108"/>
        <end position="1117"/>
    </location>
</feature>
<dbReference type="InterPro" id="IPR036609">
    <property type="entry name" value="LCCL_sf"/>
</dbReference>
<feature type="compositionally biased region" description="Polar residues" evidence="1">
    <location>
        <begin position="1130"/>
        <end position="1155"/>
    </location>
</feature>
<evidence type="ECO:0000313" key="2">
    <source>
        <dbReference type="EMBL" id="QSZ31735.1"/>
    </source>
</evidence>
<dbReference type="Pfam" id="PF08642">
    <property type="entry name" value="Rxt3"/>
    <property type="match status" value="1"/>
</dbReference>
<dbReference type="Gene3D" id="2.170.130.20">
    <property type="entry name" value="LCCL-like domain"/>
    <property type="match status" value="1"/>
</dbReference>
<organism evidence="2 3">
    <name type="scientific">Monilinia vaccinii-corymbosi</name>
    <dbReference type="NCBI Taxonomy" id="61207"/>
    <lineage>
        <taxon>Eukaryota</taxon>
        <taxon>Fungi</taxon>
        <taxon>Dikarya</taxon>
        <taxon>Ascomycota</taxon>
        <taxon>Pezizomycotina</taxon>
        <taxon>Leotiomycetes</taxon>
        <taxon>Helotiales</taxon>
        <taxon>Sclerotiniaceae</taxon>
        <taxon>Monilinia</taxon>
    </lineage>
</organism>
<sequence length="1346" mass="149098">MEGGRPPPQLPFSRNANTASPYGRSAFPPAPNGQASQYPTSSHPPNGPPPYADHQRRTSDGQYFQQPRYQDGPPMHGGGHSRHPSSSSIGHGTPVGRGMPPPSSPQQQQHQGPIQHGYGPPHPRAPPVSVGPPAGFPSGRELPPPPLNRPPSTAGSQMSISSMLGGPTPVTREQMPTQYTSPIGTSAQPPLYGSAPHASPRVSSATNEYASFGRPRTPEQRYEHRDHRANSAGSPPGGGQYGTPDHRHGTPQQYTQRPPPNQIIQHPDDRRDSHGMRNNMNMPPRPNSQPIVYNGPIFRAGERQMIHGEPQFGGRRVDQDPRAMENMTRGEQIHQMPHGGFNNRQDPTFEYMEREQRERERERDNLAQRERLIAERETALAIHEQTRSSMVPEYAHQMPPRNQPPIYGRQQDPREQPNWGRPGYEQQRHGFEPPQFERSQPPHPNSNDFPRNPAPQYQNHPGYDPVPTHDPRDPRDPRYPPVSHPQPHPQLQQASGPGPQFEPPYEERMSRGQHQQQQQQHVARQQAIEAQARSMQPQPLVYGGPAPPNPQYQQHDSPQRRPVDEAPQMMQQQSQRSLLSVQDNRRGGRVSPIPQAVQGVQVQQPGPAGEPGIKSEFGKVFHGIGSGVGATMSMPSPVAGSTAGGLPFSGPRREDLDSPSANNSPIENGGSVMSRPLGRRRKLKEEGRGDDDSSTGRQTPNGREKRTKHAAHRHHHHHRPDALDHIPSPSSQSMTPFKSTKGTNGNVSPPNGERSVVPHHHIQRHHHHHHSTGPKVASPVNTIVRMPKYEVKSQAIIDAASSFPRAHLGHEYYQPNLRLFRSNSSDRLPYNRGFASTNRAFPNFEGKVNCTYTIKISRTHLEPHSREEITYRKNLWGTDVYTDDSDIIAACIHQGWFCGKWAPDVDVKLLNLYPSDEGVSVEPELDTLANGPDEFFDRPPARGPMPVRMNRDLHVTVLVLDCLDKYTSKVRFGIKSREWGGSNTTAHDGLSYLIMNIKWVDGVDGMQGGNVAKKNFIHMQHREITMDRQNQEAEQEREMWLEKKMNANGKRVIDHGNGEDVRMEGNVRGDESGQTVLNNGEIRGVGMGSWWKEPLRDSSRRIYDEEGSTAQKDQAMTGNDPLHSRKIRTDSSPTARSATGPISTGVKSSGSTAQHMTKPETLSPPKNREQESADRNKPDATLERIHSDVPTVGSNKSANRGSVFPENASMPESMVLDASPTAATQQVMPKDTSETQNLAVQPTETVSTHHGQASKEVEPTRELIRHISDAETQNLAVQKQYKNTATQKAARIAELKGLKNPESIPQTVPVVEVPTAAPETQAQAQTLHTSSPIVDTDSSVSAPASN</sequence>
<feature type="compositionally biased region" description="Polar residues" evidence="1">
    <location>
        <begin position="1327"/>
        <end position="1346"/>
    </location>
</feature>
<evidence type="ECO:0000256" key="1">
    <source>
        <dbReference type="SAM" id="MobiDB-lite"/>
    </source>
</evidence>
<feature type="region of interest" description="Disordered" evidence="1">
    <location>
        <begin position="632"/>
        <end position="778"/>
    </location>
</feature>
<feature type="compositionally biased region" description="Low complexity" evidence="1">
    <location>
        <begin position="513"/>
        <end position="527"/>
    </location>
</feature>
<feature type="compositionally biased region" description="Pro residues" evidence="1">
    <location>
        <begin position="1"/>
        <end position="10"/>
    </location>
</feature>